<dbReference type="Gene3D" id="3.40.50.1820">
    <property type="entry name" value="alpha/beta hydrolase"/>
    <property type="match status" value="1"/>
</dbReference>
<evidence type="ECO:0000313" key="2">
    <source>
        <dbReference type="EMBL" id="WEW59235.1"/>
    </source>
</evidence>
<reference evidence="2" key="1">
    <citation type="submission" date="2023-03" db="EMBL/GenBank/DDBJ databases">
        <title>Emydomyces testavorans Genome Sequence.</title>
        <authorList>
            <person name="Hoyer L."/>
        </authorList>
    </citation>
    <scope>NUCLEOTIDE SEQUENCE</scope>
    <source>
        <strain evidence="2">16-2883</strain>
    </source>
</reference>
<protein>
    <recommendedName>
        <fullName evidence="4">AB hydrolase-1 domain-containing protein</fullName>
    </recommendedName>
</protein>
<evidence type="ECO:0000256" key="1">
    <source>
        <dbReference type="SAM" id="MobiDB-lite"/>
    </source>
</evidence>
<sequence>MEWIPPNYSFAIPSLYDGIQLECRLFHPRAPQHVLGASKLEKKAAVVAHPYVPLGGCFDDPVVGVITHELLKGGYVVGTFNLRGTGKSEGRTSWTAKPELADYISFYGFMIHYMHRLETNAGKEETAQQAGAKDGSSRGGEATVKIILSGYSFGSMLATFLPSAEKVVEVFSSTKPGSSVVKVKQAAIELSEQHNSSLRTRNCQPSTQKPESNGRKEKSLQLSPPSVLYLLVSPILPPVSLLVTMSFVTSQNALSTTADGLRVTGLEPEEALTNHHSLAVYGSRDAFTSAKRLQNWSGKLSSKPGSLFQSVEVQRAGHFWREAETESLMREAIREFI</sequence>
<accession>A0AAF0DIG4</accession>
<gene>
    <name evidence="2" type="ORF">PRK78_004704</name>
</gene>
<dbReference type="PANTHER" id="PTHR42103">
    <property type="entry name" value="ALPHA/BETA-HYDROLASES SUPERFAMILY PROTEIN"/>
    <property type="match status" value="1"/>
</dbReference>
<keyword evidence="3" id="KW-1185">Reference proteome</keyword>
<evidence type="ECO:0000313" key="3">
    <source>
        <dbReference type="Proteomes" id="UP001219355"/>
    </source>
</evidence>
<dbReference type="Proteomes" id="UP001219355">
    <property type="component" value="Chromosome 3"/>
</dbReference>
<dbReference type="InterPro" id="IPR029058">
    <property type="entry name" value="AB_hydrolase_fold"/>
</dbReference>
<name>A0AAF0DIG4_9EURO</name>
<feature type="region of interest" description="Disordered" evidence="1">
    <location>
        <begin position="193"/>
        <end position="220"/>
    </location>
</feature>
<dbReference type="EMBL" id="CP120629">
    <property type="protein sequence ID" value="WEW59235.1"/>
    <property type="molecule type" value="Genomic_DNA"/>
</dbReference>
<dbReference type="AlphaFoldDB" id="A0AAF0DIG4"/>
<dbReference type="PANTHER" id="PTHR42103:SF2">
    <property type="entry name" value="AB HYDROLASE-1 DOMAIN-CONTAINING PROTEIN"/>
    <property type="match status" value="1"/>
</dbReference>
<evidence type="ECO:0008006" key="4">
    <source>
        <dbReference type="Google" id="ProtNLM"/>
    </source>
</evidence>
<feature type="compositionally biased region" description="Polar residues" evidence="1">
    <location>
        <begin position="193"/>
        <end position="211"/>
    </location>
</feature>
<organism evidence="2 3">
    <name type="scientific">Emydomyces testavorans</name>
    <dbReference type="NCBI Taxonomy" id="2070801"/>
    <lineage>
        <taxon>Eukaryota</taxon>
        <taxon>Fungi</taxon>
        <taxon>Dikarya</taxon>
        <taxon>Ascomycota</taxon>
        <taxon>Pezizomycotina</taxon>
        <taxon>Eurotiomycetes</taxon>
        <taxon>Eurotiomycetidae</taxon>
        <taxon>Onygenales</taxon>
        <taxon>Nannizziopsiaceae</taxon>
        <taxon>Emydomyces</taxon>
    </lineage>
</organism>
<proteinExistence type="predicted"/>
<dbReference type="SUPFAM" id="SSF53474">
    <property type="entry name" value="alpha/beta-Hydrolases"/>
    <property type="match status" value="1"/>
</dbReference>